<dbReference type="CDD" id="cd02440">
    <property type="entry name" value="AdoMet_MTases"/>
    <property type="match status" value="1"/>
</dbReference>
<dbReference type="PANTHER" id="PTHR13090:SF1">
    <property type="entry name" value="ARGININE-HYDROXYLASE NDUFAF5, MITOCHONDRIAL"/>
    <property type="match status" value="1"/>
</dbReference>
<evidence type="ECO:0000256" key="3">
    <source>
        <dbReference type="ARBA" id="ARBA00012327"/>
    </source>
</evidence>
<sequence>MFKLIDKKIREAFSDAAMQYDVLASLHREIGRELVKKIMTVEHCHEALDVGMGTGWLANRLTHVFPDAKVVGVDFAQGMIEAAKKREGTFEIVQADARCLPFEENTFDIVASNLAYQWMSDLEKSFNECYRVLKDKGYLYFTLFGANTFNELFDSLEFAFDGDTLPIKRLADKEQVLIALESSGFKNIQINVERINTHFPNMMVLIKWVKDIGANALAKDFFVGKDLLQRADHYYEKNFREHLGILATLEVIWVEGSKGV</sequence>
<dbReference type="InterPro" id="IPR011814">
    <property type="entry name" value="BioC"/>
</dbReference>
<reference evidence="9" key="1">
    <citation type="submission" date="2018-06" db="EMBL/GenBank/DDBJ databases">
        <authorList>
            <person name="Zhirakovskaya E."/>
        </authorList>
    </citation>
    <scope>NUCLEOTIDE SEQUENCE</scope>
</reference>
<dbReference type="GO" id="GO:0009102">
    <property type="term" value="P:biotin biosynthetic process"/>
    <property type="evidence" value="ECO:0007669"/>
    <property type="project" value="UniProtKB-UniPathway"/>
</dbReference>
<evidence type="ECO:0000256" key="6">
    <source>
        <dbReference type="ARBA" id="ARBA00022691"/>
    </source>
</evidence>
<name>A0A3B1DD60_9ZZZZ</name>
<comment type="catalytic activity">
    <reaction evidence="1">
        <text>malonyl-[ACP] + S-adenosyl-L-methionine = malonyl-[ACP] methyl ester + S-adenosyl-L-homocysteine</text>
        <dbReference type="Rhea" id="RHEA:17105"/>
        <dbReference type="Rhea" id="RHEA-COMP:9623"/>
        <dbReference type="Rhea" id="RHEA-COMP:9954"/>
        <dbReference type="ChEBI" id="CHEBI:57856"/>
        <dbReference type="ChEBI" id="CHEBI:59789"/>
        <dbReference type="ChEBI" id="CHEBI:78449"/>
        <dbReference type="ChEBI" id="CHEBI:78845"/>
        <dbReference type="EC" id="2.1.1.197"/>
    </reaction>
</comment>
<dbReference type="GO" id="GO:0032259">
    <property type="term" value="P:methylation"/>
    <property type="evidence" value="ECO:0007669"/>
    <property type="project" value="UniProtKB-KW"/>
</dbReference>
<dbReference type="PANTHER" id="PTHR13090">
    <property type="entry name" value="ARGININE-HYDROXYLASE NDUFAF5, MITOCHONDRIAL"/>
    <property type="match status" value="1"/>
</dbReference>
<keyword evidence="4" id="KW-0489">Methyltransferase</keyword>
<evidence type="ECO:0000256" key="5">
    <source>
        <dbReference type="ARBA" id="ARBA00022679"/>
    </source>
</evidence>
<dbReference type="EC" id="2.1.1.197" evidence="3"/>
<dbReference type="InterPro" id="IPR050602">
    <property type="entry name" value="Malonyl-ACP_OMT"/>
</dbReference>
<dbReference type="GO" id="GO:0010340">
    <property type="term" value="F:carboxyl-O-methyltransferase activity"/>
    <property type="evidence" value="ECO:0007669"/>
    <property type="project" value="InterPro"/>
</dbReference>
<feature type="domain" description="Methyltransferase type 11" evidence="8">
    <location>
        <begin position="48"/>
        <end position="141"/>
    </location>
</feature>
<organism evidence="9">
    <name type="scientific">hydrothermal vent metagenome</name>
    <dbReference type="NCBI Taxonomy" id="652676"/>
    <lineage>
        <taxon>unclassified sequences</taxon>
        <taxon>metagenomes</taxon>
        <taxon>ecological metagenomes</taxon>
    </lineage>
</organism>
<dbReference type="Pfam" id="PF08241">
    <property type="entry name" value="Methyltransf_11"/>
    <property type="match status" value="1"/>
</dbReference>
<dbReference type="AlphaFoldDB" id="A0A3B1DD60"/>
<gene>
    <name evidence="9" type="ORF">MNBD_UNCLBAC01-1295</name>
</gene>
<keyword evidence="6" id="KW-0949">S-adenosyl-L-methionine</keyword>
<evidence type="ECO:0000256" key="4">
    <source>
        <dbReference type="ARBA" id="ARBA00022603"/>
    </source>
</evidence>
<protein>
    <recommendedName>
        <fullName evidence="3">malonyl-[acyl-carrier protein] O-methyltransferase</fullName>
        <ecNumber evidence="3">2.1.1.197</ecNumber>
    </recommendedName>
</protein>
<evidence type="ECO:0000313" key="9">
    <source>
        <dbReference type="EMBL" id="VAX36791.1"/>
    </source>
</evidence>
<evidence type="ECO:0000256" key="2">
    <source>
        <dbReference type="ARBA" id="ARBA00004746"/>
    </source>
</evidence>
<dbReference type="Gene3D" id="3.40.50.150">
    <property type="entry name" value="Vaccinia Virus protein VP39"/>
    <property type="match status" value="1"/>
</dbReference>
<dbReference type="EMBL" id="UOGJ01000110">
    <property type="protein sequence ID" value="VAX36791.1"/>
    <property type="molecule type" value="Genomic_DNA"/>
</dbReference>
<dbReference type="UniPathway" id="UPA00078"/>
<comment type="pathway">
    <text evidence="2">Cofactor biosynthesis; biotin biosynthesis.</text>
</comment>
<dbReference type="GO" id="GO:0008757">
    <property type="term" value="F:S-adenosylmethionine-dependent methyltransferase activity"/>
    <property type="evidence" value="ECO:0007669"/>
    <property type="project" value="InterPro"/>
</dbReference>
<keyword evidence="5" id="KW-0808">Transferase</keyword>
<evidence type="ECO:0000256" key="1">
    <source>
        <dbReference type="ARBA" id="ARBA00000852"/>
    </source>
</evidence>
<evidence type="ECO:0000256" key="7">
    <source>
        <dbReference type="ARBA" id="ARBA00022756"/>
    </source>
</evidence>
<keyword evidence="7" id="KW-0093">Biotin biosynthesis</keyword>
<proteinExistence type="inferred from homology"/>
<dbReference type="InterPro" id="IPR029063">
    <property type="entry name" value="SAM-dependent_MTases_sf"/>
</dbReference>
<dbReference type="InterPro" id="IPR013216">
    <property type="entry name" value="Methyltransf_11"/>
</dbReference>
<dbReference type="HAMAP" id="MF_00835">
    <property type="entry name" value="BioC"/>
    <property type="match status" value="1"/>
</dbReference>
<dbReference type="SUPFAM" id="SSF53335">
    <property type="entry name" value="S-adenosyl-L-methionine-dependent methyltransferases"/>
    <property type="match status" value="1"/>
</dbReference>
<dbReference type="GO" id="GO:0102130">
    <property type="term" value="F:malonyl-CoA methyltransferase activity"/>
    <property type="evidence" value="ECO:0007669"/>
    <property type="project" value="UniProtKB-EC"/>
</dbReference>
<accession>A0A3B1DD60</accession>
<evidence type="ECO:0000259" key="8">
    <source>
        <dbReference type="Pfam" id="PF08241"/>
    </source>
</evidence>